<dbReference type="GO" id="GO:0004853">
    <property type="term" value="F:uroporphyrinogen decarboxylase activity"/>
    <property type="evidence" value="ECO:0007669"/>
    <property type="project" value="UniProtKB-EC"/>
</dbReference>
<evidence type="ECO:0000256" key="1">
    <source>
        <dbReference type="HAMAP-Rule" id="MF_00218"/>
    </source>
</evidence>
<feature type="binding site" evidence="1">
    <location>
        <position position="88"/>
    </location>
    <ligand>
        <name>substrate</name>
    </ligand>
</feature>
<keyword evidence="1 3" id="KW-0627">Porphyrin biosynthesis</keyword>
<keyword evidence="1 3" id="KW-0210">Decarboxylase</keyword>
<dbReference type="PANTHER" id="PTHR21091">
    <property type="entry name" value="METHYLTETRAHYDROFOLATE:HOMOCYSTEINE METHYLTRANSFERASE RELATED"/>
    <property type="match status" value="1"/>
</dbReference>
<dbReference type="PROSITE" id="PS00906">
    <property type="entry name" value="UROD_1"/>
    <property type="match status" value="1"/>
</dbReference>
<feature type="binding site" evidence="1">
    <location>
        <begin position="39"/>
        <end position="43"/>
    </location>
    <ligand>
        <name>substrate</name>
    </ligand>
</feature>
<dbReference type="InterPro" id="IPR000257">
    <property type="entry name" value="Uroporphyrinogen_deCOase"/>
</dbReference>
<feature type="region of interest" description="Disordered" evidence="5">
    <location>
        <begin position="1"/>
        <end position="21"/>
    </location>
</feature>
<dbReference type="InterPro" id="IPR006361">
    <property type="entry name" value="Uroporphyrinogen_deCO2ase_HemE"/>
</dbReference>
<dbReference type="HAMAP" id="MF_00218">
    <property type="entry name" value="URO_D"/>
    <property type="match status" value="1"/>
</dbReference>
<dbReference type="CDD" id="cd00717">
    <property type="entry name" value="URO-D"/>
    <property type="match status" value="1"/>
</dbReference>
<evidence type="ECO:0000256" key="4">
    <source>
        <dbReference type="RuleBase" id="RU004169"/>
    </source>
</evidence>
<proteinExistence type="inferred from homology"/>
<evidence type="ECO:0000256" key="2">
    <source>
        <dbReference type="NCBIfam" id="TIGR01464"/>
    </source>
</evidence>
<feature type="binding site" evidence="1">
    <location>
        <position position="160"/>
    </location>
    <ligand>
        <name>substrate</name>
    </ligand>
</feature>
<evidence type="ECO:0000313" key="8">
    <source>
        <dbReference type="Proteomes" id="UP000694257"/>
    </source>
</evidence>
<feature type="binding site" evidence="1">
    <location>
        <position position="215"/>
    </location>
    <ligand>
        <name>substrate</name>
    </ligand>
</feature>
<comment type="catalytic activity">
    <reaction evidence="1 3">
        <text>uroporphyrinogen III + 4 H(+) = coproporphyrinogen III + 4 CO2</text>
        <dbReference type="Rhea" id="RHEA:19865"/>
        <dbReference type="ChEBI" id="CHEBI:15378"/>
        <dbReference type="ChEBI" id="CHEBI:16526"/>
        <dbReference type="ChEBI" id="CHEBI:57308"/>
        <dbReference type="ChEBI" id="CHEBI:57309"/>
        <dbReference type="EC" id="4.1.1.37"/>
    </reaction>
</comment>
<comment type="pathway">
    <text evidence="1 3">Porphyrin-containing compound metabolism; protoporphyrin-IX biosynthesis; coproporphyrinogen-III from 5-aminolevulinate: step 4/4.</text>
</comment>
<name>A0ABX8RUB8_NOCIO</name>
<keyword evidence="8" id="KW-1185">Reference proteome</keyword>
<reference evidence="7 8" key="1">
    <citation type="submission" date="2021-07" db="EMBL/GenBank/DDBJ databases">
        <title>Whole Genome Sequence of Nocardia Iowensis.</title>
        <authorList>
            <person name="Lamm A."/>
            <person name="Collins-Fairclough A.M."/>
            <person name="Bunk B."/>
            <person name="Sproer C."/>
        </authorList>
    </citation>
    <scope>NUCLEOTIDE SEQUENCE [LARGE SCALE GENOMIC DNA]</scope>
    <source>
        <strain evidence="7 8">NRRL 5646</strain>
    </source>
</reference>
<protein>
    <recommendedName>
        <fullName evidence="1 2">Uroporphyrinogen decarboxylase</fullName>
        <shortName evidence="1">UPD</shortName>
        <shortName evidence="1">URO-D</shortName>
        <ecNumber evidence="1 2">4.1.1.37</ecNumber>
    </recommendedName>
</protein>
<comment type="caution">
    <text evidence="1">Lacks conserved residue(s) required for the propagation of feature annotation.</text>
</comment>
<feature type="domain" description="Uroporphyrinogen decarboxylase (URO-D)" evidence="6">
    <location>
        <begin position="34"/>
        <end position="43"/>
    </location>
</feature>
<dbReference type="Proteomes" id="UP000694257">
    <property type="component" value="Chromosome"/>
</dbReference>
<dbReference type="PANTHER" id="PTHR21091:SF169">
    <property type="entry name" value="UROPORPHYRINOGEN DECARBOXYLASE"/>
    <property type="match status" value="1"/>
</dbReference>
<comment type="function">
    <text evidence="1">Catalyzes the decarboxylation of four acetate groups of uroporphyrinogen-III to yield coproporphyrinogen-III.</text>
</comment>
<comment type="similarity">
    <text evidence="1 4">Belongs to the uroporphyrinogen decarboxylase family.</text>
</comment>
<comment type="subunit">
    <text evidence="1">Homodimer.</text>
</comment>
<dbReference type="EMBL" id="CP078145">
    <property type="protein sequence ID" value="QXN93220.1"/>
    <property type="molecule type" value="Genomic_DNA"/>
</dbReference>
<keyword evidence="1 3" id="KW-0456">Lyase</keyword>
<organism evidence="7 8">
    <name type="scientific">Nocardia iowensis</name>
    <dbReference type="NCBI Taxonomy" id="204891"/>
    <lineage>
        <taxon>Bacteria</taxon>
        <taxon>Bacillati</taxon>
        <taxon>Actinomycetota</taxon>
        <taxon>Actinomycetes</taxon>
        <taxon>Mycobacteriales</taxon>
        <taxon>Nocardiaceae</taxon>
        <taxon>Nocardia</taxon>
    </lineage>
</organism>
<accession>A0ABX8RUB8</accession>
<dbReference type="EC" id="4.1.1.37" evidence="1 2"/>
<dbReference type="RefSeq" id="WP_218475072.1">
    <property type="nucleotide sequence ID" value="NZ_BAABJN010000001.1"/>
</dbReference>
<evidence type="ECO:0000256" key="3">
    <source>
        <dbReference type="RuleBase" id="RU000554"/>
    </source>
</evidence>
<feature type="binding site" evidence="1">
    <location>
        <position position="327"/>
    </location>
    <ligand>
        <name>substrate</name>
    </ligand>
</feature>
<evidence type="ECO:0000259" key="6">
    <source>
        <dbReference type="PROSITE" id="PS00906"/>
    </source>
</evidence>
<keyword evidence="1" id="KW-0963">Cytoplasm</keyword>
<sequence>MSTTTTDRAPRPEKTAPESLFLRAARGESTARAPIWLMRQAGRYLPEYQKIKRQHDFWTMCSTPELAAEVTLQPVHRYGMDAAVIFTDIMVPAIAMGVPVDFTPGPVISPIRSDEQVTALRVPGENEVAPSLSEAIRLTAKETAVPVIGHAGAPLTFAAYLVTGRKSTDHVDFRTWLSDNPARAHALLDKVAETSTSSLRMQVAAGARLVQLFDSWVGIHDRATYLEFGLPYAKRIMQNLADLGVPRAYFTPQAAHLYDLVATVPAEVLSVDWRTPLSRSREFFGNRALQGNLDPAVLLAEPDTVVKAAETILHEGLGGPHIFNLGHGVLPETPPDNVARLVDVVRDFDRTTSDS</sequence>
<dbReference type="Pfam" id="PF01208">
    <property type="entry name" value="URO-D"/>
    <property type="match status" value="1"/>
</dbReference>
<dbReference type="NCBIfam" id="TIGR01464">
    <property type="entry name" value="hemE"/>
    <property type="match status" value="1"/>
</dbReference>
<comment type="subcellular location">
    <subcellularLocation>
        <location evidence="1">Cytoplasm</location>
    </subcellularLocation>
</comment>
<feature type="site" description="Transition state stabilizer" evidence="1">
    <location>
        <position position="88"/>
    </location>
</feature>
<evidence type="ECO:0000313" key="7">
    <source>
        <dbReference type="EMBL" id="QXN93220.1"/>
    </source>
</evidence>
<gene>
    <name evidence="1 7" type="primary">hemE</name>
    <name evidence="7" type="ORF">KV110_09020</name>
</gene>
<evidence type="ECO:0000256" key="5">
    <source>
        <dbReference type="SAM" id="MobiDB-lite"/>
    </source>
</evidence>